<feature type="compositionally biased region" description="Basic and acidic residues" evidence="1">
    <location>
        <begin position="18"/>
        <end position="42"/>
    </location>
</feature>
<feature type="compositionally biased region" description="Basic and acidic residues" evidence="1">
    <location>
        <begin position="54"/>
        <end position="77"/>
    </location>
</feature>
<protein>
    <submittedName>
        <fullName evidence="2">Uncharacterized protein</fullName>
    </submittedName>
</protein>
<dbReference type="Proteomes" id="UP001281130">
    <property type="component" value="Unassembled WGS sequence"/>
</dbReference>
<evidence type="ECO:0000256" key="1">
    <source>
        <dbReference type="SAM" id="MobiDB-lite"/>
    </source>
</evidence>
<organism evidence="2 3">
    <name type="scientific">Rubrobacter radiotolerans</name>
    <name type="common">Arthrobacter radiotolerans</name>
    <dbReference type="NCBI Taxonomy" id="42256"/>
    <lineage>
        <taxon>Bacteria</taxon>
        <taxon>Bacillati</taxon>
        <taxon>Actinomycetota</taxon>
        <taxon>Rubrobacteria</taxon>
        <taxon>Rubrobacterales</taxon>
        <taxon>Rubrobacteraceae</taxon>
        <taxon>Rubrobacter</taxon>
    </lineage>
</organism>
<reference evidence="2" key="1">
    <citation type="submission" date="2023-11" db="EMBL/GenBank/DDBJ databases">
        <title>MicrobeMod: A computational toolkit for identifying prokaryotic methylation and restriction-modification with nanopore sequencing.</title>
        <authorList>
            <person name="Crits-Christoph A."/>
            <person name="Kang S.C."/>
            <person name="Lee H."/>
            <person name="Ostrov N."/>
        </authorList>
    </citation>
    <scope>NUCLEOTIDE SEQUENCE</scope>
    <source>
        <strain evidence="2">ATCC 51242</strain>
    </source>
</reference>
<comment type="caution">
    <text evidence="2">The sequence shown here is derived from an EMBL/GenBank/DDBJ whole genome shotgun (WGS) entry which is preliminary data.</text>
</comment>
<proteinExistence type="predicted"/>
<accession>A0AB35TD83</accession>
<gene>
    <name evidence="2" type="ORF">SIL72_14250</name>
</gene>
<name>A0AB35TD83_RUBRA</name>
<dbReference type="AlphaFoldDB" id="A0AB35TD83"/>
<evidence type="ECO:0000313" key="3">
    <source>
        <dbReference type="Proteomes" id="UP001281130"/>
    </source>
</evidence>
<sequence>MIRNSREDSSYEGTNPPDESRFVEDLQERERSIQAKESRAGADDAAEGIRSLRARPEHREGRRSVHEEATAQREAGERFLLLTLKSQNENREEDT</sequence>
<evidence type="ECO:0000313" key="2">
    <source>
        <dbReference type="EMBL" id="MDX5895185.1"/>
    </source>
</evidence>
<feature type="region of interest" description="Disordered" evidence="1">
    <location>
        <begin position="1"/>
        <end position="95"/>
    </location>
</feature>
<dbReference type="EMBL" id="JAWXXX010000001">
    <property type="protein sequence ID" value="MDX5895185.1"/>
    <property type="molecule type" value="Genomic_DNA"/>
</dbReference>
<dbReference type="RefSeq" id="WP_143534058.1">
    <property type="nucleotide sequence ID" value="NZ_JAWXXX010000001.1"/>
</dbReference>